<keyword evidence="1" id="KW-0472">Membrane</keyword>
<protein>
    <submittedName>
        <fullName evidence="3">C4-dicarboxylate ABC transporter</fullName>
    </submittedName>
</protein>
<dbReference type="RefSeq" id="WP_303735581.1">
    <property type="nucleotide sequence ID" value="NZ_QFRA01000041.1"/>
</dbReference>
<gene>
    <name evidence="3" type="ORF">DI525_10125</name>
</gene>
<feature type="transmembrane region" description="Helical" evidence="1">
    <location>
        <begin position="312"/>
        <end position="343"/>
    </location>
</feature>
<evidence type="ECO:0000256" key="1">
    <source>
        <dbReference type="SAM" id="Phobius"/>
    </source>
</evidence>
<dbReference type="InterPro" id="IPR009827">
    <property type="entry name" value="MatC_N"/>
</dbReference>
<feature type="transmembrane region" description="Helical" evidence="1">
    <location>
        <begin position="93"/>
        <end position="126"/>
    </location>
</feature>
<dbReference type="Proteomes" id="UP000249432">
    <property type="component" value="Unassembled WGS sequence"/>
</dbReference>
<evidence type="ECO:0000313" key="4">
    <source>
        <dbReference type="Proteomes" id="UP000249432"/>
    </source>
</evidence>
<keyword evidence="1" id="KW-0812">Transmembrane</keyword>
<accession>A0A2W5SRH3</accession>
<comment type="caution">
    <text evidence="3">The sequence shown here is derived from an EMBL/GenBank/DDBJ whole genome shotgun (WGS) entry which is preliminary data.</text>
</comment>
<feature type="transmembrane region" description="Helical" evidence="1">
    <location>
        <begin position="56"/>
        <end position="81"/>
    </location>
</feature>
<feature type="transmembrane region" description="Helical" evidence="1">
    <location>
        <begin position="232"/>
        <end position="262"/>
    </location>
</feature>
<feature type="transmembrane region" description="Helical" evidence="1">
    <location>
        <begin position="174"/>
        <end position="198"/>
    </location>
</feature>
<feature type="transmembrane region" description="Helical" evidence="1">
    <location>
        <begin position="355"/>
        <end position="380"/>
    </location>
</feature>
<keyword evidence="1" id="KW-1133">Transmembrane helix</keyword>
<feature type="transmembrane region" description="Helical" evidence="1">
    <location>
        <begin position="133"/>
        <end position="154"/>
    </location>
</feature>
<evidence type="ECO:0000259" key="2">
    <source>
        <dbReference type="Pfam" id="PF07158"/>
    </source>
</evidence>
<organism evidence="3 4">
    <name type="scientific">Corynebacterium kroppenstedtii</name>
    <dbReference type="NCBI Taxonomy" id="161879"/>
    <lineage>
        <taxon>Bacteria</taxon>
        <taxon>Bacillati</taxon>
        <taxon>Actinomycetota</taxon>
        <taxon>Actinomycetes</taxon>
        <taxon>Mycobacteriales</taxon>
        <taxon>Corynebacteriaceae</taxon>
        <taxon>Corynebacterium</taxon>
    </lineage>
</organism>
<reference evidence="3 4" key="1">
    <citation type="submission" date="2017-08" db="EMBL/GenBank/DDBJ databases">
        <title>Infants hospitalized years apart are colonized by the same room-sourced microbial strains.</title>
        <authorList>
            <person name="Brooks B."/>
            <person name="Olm M.R."/>
            <person name="Firek B.A."/>
            <person name="Baker R."/>
            <person name="Thomas B.C."/>
            <person name="Morowitz M.J."/>
            <person name="Banfield J.F."/>
        </authorList>
    </citation>
    <scope>NUCLEOTIDE SEQUENCE [LARGE SCALE GENOMIC DNA]</scope>
    <source>
        <strain evidence="3">S2_003_000_R1_3</strain>
    </source>
</reference>
<feature type="transmembrane region" description="Helical" evidence="1">
    <location>
        <begin position="392"/>
        <end position="413"/>
    </location>
</feature>
<proteinExistence type="predicted"/>
<feature type="transmembrane region" description="Helical" evidence="1">
    <location>
        <begin position="274"/>
        <end position="291"/>
    </location>
</feature>
<feature type="domain" description="Dicarboxylate carrier MatC N-terminal" evidence="2">
    <location>
        <begin position="5"/>
        <end position="146"/>
    </location>
</feature>
<dbReference type="Pfam" id="PF07158">
    <property type="entry name" value="MatC_N"/>
    <property type="match status" value="1"/>
</dbReference>
<evidence type="ECO:0000313" key="3">
    <source>
        <dbReference type="EMBL" id="PZR03413.1"/>
    </source>
</evidence>
<feature type="transmembrane region" description="Helical" evidence="1">
    <location>
        <begin position="31"/>
        <end position="49"/>
    </location>
</feature>
<dbReference type="EMBL" id="QFRA01000041">
    <property type="protein sequence ID" value="PZR03413.1"/>
    <property type="molecule type" value="Genomic_DNA"/>
</dbReference>
<dbReference type="AlphaFoldDB" id="A0A2W5SRH3"/>
<sequence length="418" mass="44336">MPFDQLLSLVLLVLVFLLAIGKKLNIGILALAATLPPAVIAGVDAKQVFEFFDGKLVVLIAGVSLLFAHMKESGTLTWLIVKIFDVVGDRVYVLPWAVFILGAALSTAGAFATAPIALLVPMVAYVSSRTRHMFFINELAVIIGANMAGSSPLSPVGALISSIAADHNVSYSKWGVWAVAMVTAVVAVAVLQVIFTATKWGRARANMKPEQVVEGAADDAVERPVYAICSGLALIMFVVCVIAFGWDVGLTAMAMVVILQLVFNPPEKALLKTVPWNAIILLTGLLTYLGVMKHIGTMDSIQHGMLSIGSSALLLATIVYLTTLLCNIEFSTLGVLGLALPIALSSFPGNEHMTWVIAAIAAPAALMVVNPVHVAGTLVVAQVQEDKQNRTFRLLLSLAISMGLIAPLLLLVYPMMVV</sequence>
<name>A0A2W5SRH3_9CORY</name>